<keyword evidence="3" id="KW-0540">Nuclease</keyword>
<comment type="subcellular location">
    <subcellularLocation>
        <location evidence="1">Nucleus</location>
    </subcellularLocation>
</comment>
<keyword evidence="16" id="KW-1185">Reference proteome</keyword>
<dbReference type="EMBL" id="CAJQZP010001297">
    <property type="protein sequence ID" value="CAG5036751.1"/>
    <property type="molecule type" value="Genomic_DNA"/>
</dbReference>
<dbReference type="PANTHER" id="PTHR12415:SF0">
    <property type="entry name" value="TYROSYL-DNA PHOSPHODIESTERASE 1"/>
    <property type="match status" value="1"/>
</dbReference>
<dbReference type="GO" id="GO:0003697">
    <property type="term" value="F:single-stranded DNA binding"/>
    <property type="evidence" value="ECO:0007669"/>
    <property type="project" value="TreeGrafter"/>
</dbReference>
<keyword evidence="8" id="KW-0539">Nucleus</keyword>
<dbReference type="PANTHER" id="PTHR12415">
    <property type="entry name" value="TYROSYL-DNA PHOSPHODIESTERASE 1"/>
    <property type="match status" value="1"/>
</dbReference>
<evidence type="ECO:0000256" key="13">
    <source>
        <dbReference type="SAM" id="MobiDB-lite"/>
    </source>
</evidence>
<feature type="compositionally biased region" description="Basic and acidic residues" evidence="13">
    <location>
        <begin position="141"/>
        <end position="163"/>
    </location>
</feature>
<proteinExistence type="inferred from homology"/>
<feature type="compositionally biased region" description="Low complexity" evidence="13">
    <location>
        <begin position="114"/>
        <end position="130"/>
    </location>
</feature>
<dbReference type="GO" id="GO:0005634">
    <property type="term" value="C:nucleus"/>
    <property type="evidence" value="ECO:0007669"/>
    <property type="project" value="UniProtKB-SubCell"/>
</dbReference>
<feature type="coiled-coil region" evidence="12">
    <location>
        <begin position="695"/>
        <end position="722"/>
    </location>
</feature>
<dbReference type="Proteomes" id="UP000691718">
    <property type="component" value="Unassembled WGS sequence"/>
</dbReference>
<evidence type="ECO:0000256" key="12">
    <source>
        <dbReference type="SAM" id="Coils"/>
    </source>
</evidence>
<protein>
    <submittedName>
        <fullName evidence="15">(apollo) hypothetical protein</fullName>
    </submittedName>
</protein>
<evidence type="ECO:0000256" key="11">
    <source>
        <dbReference type="PIRSR" id="PIRSR610347-3"/>
    </source>
</evidence>
<feature type="coiled-coil region" evidence="12">
    <location>
        <begin position="916"/>
        <end position="950"/>
    </location>
</feature>
<dbReference type="GO" id="GO:0006281">
    <property type="term" value="P:DNA repair"/>
    <property type="evidence" value="ECO:0007669"/>
    <property type="project" value="UniProtKB-KW"/>
</dbReference>
<dbReference type="Pfam" id="PF06087">
    <property type="entry name" value="Tyr-DNA_phospho"/>
    <property type="match status" value="1"/>
</dbReference>
<evidence type="ECO:0000256" key="7">
    <source>
        <dbReference type="ARBA" id="ARBA00023204"/>
    </source>
</evidence>
<feature type="compositionally biased region" description="Basic and acidic residues" evidence="13">
    <location>
        <begin position="101"/>
        <end position="110"/>
    </location>
</feature>
<evidence type="ECO:0000259" key="14">
    <source>
        <dbReference type="Pfam" id="PF10283"/>
    </source>
</evidence>
<feature type="binding site" evidence="10">
    <location>
        <position position="309"/>
    </location>
    <ligand>
        <name>substrate</name>
    </ligand>
</feature>
<feature type="active site" description="Nucleophile" evidence="9">
    <location>
        <position position="307"/>
    </location>
</feature>
<evidence type="ECO:0000256" key="4">
    <source>
        <dbReference type="ARBA" id="ARBA00022763"/>
    </source>
</evidence>
<feature type="region of interest" description="Disordered" evidence="13">
    <location>
        <begin position="93"/>
        <end position="171"/>
    </location>
</feature>
<evidence type="ECO:0000256" key="9">
    <source>
        <dbReference type="PIRSR" id="PIRSR610347-1"/>
    </source>
</evidence>
<dbReference type="GO" id="GO:0017005">
    <property type="term" value="F:3'-tyrosyl-DNA phosphodiesterase activity"/>
    <property type="evidence" value="ECO:0007669"/>
    <property type="project" value="TreeGrafter"/>
</dbReference>
<evidence type="ECO:0000256" key="3">
    <source>
        <dbReference type="ARBA" id="ARBA00022722"/>
    </source>
</evidence>
<keyword evidence="7" id="KW-0234">DNA repair</keyword>
<dbReference type="GO" id="GO:0004527">
    <property type="term" value="F:exonuclease activity"/>
    <property type="evidence" value="ECO:0007669"/>
    <property type="project" value="UniProtKB-KW"/>
</dbReference>
<gene>
    <name evidence="15" type="ORF">PAPOLLO_LOCUS20887</name>
</gene>
<dbReference type="InterPro" id="IPR010347">
    <property type="entry name" value="Tdp1"/>
</dbReference>
<evidence type="ECO:0000256" key="8">
    <source>
        <dbReference type="ARBA" id="ARBA00023242"/>
    </source>
</evidence>
<name>A0A8S3XWV8_PARAO</name>
<keyword evidence="6" id="KW-0269">Exonuclease</keyword>
<feature type="site" description="Interaction with DNA" evidence="11">
    <location>
        <position position="561"/>
    </location>
</feature>
<dbReference type="AlphaFoldDB" id="A0A8S3XWV8"/>
<dbReference type="OrthoDB" id="47785at2759"/>
<dbReference type="GO" id="GO:0003690">
    <property type="term" value="F:double-stranded DNA binding"/>
    <property type="evidence" value="ECO:0007669"/>
    <property type="project" value="TreeGrafter"/>
</dbReference>
<evidence type="ECO:0000256" key="6">
    <source>
        <dbReference type="ARBA" id="ARBA00022839"/>
    </source>
</evidence>
<keyword evidence="4" id="KW-0227">DNA damage</keyword>
<keyword evidence="5" id="KW-0378">Hydrolase</keyword>
<evidence type="ECO:0000256" key="5">
    <source>
        <dbReference type="ARBA" id="ARBA00022801"/>
    </source>
</evidence>
<accession>A0A8S3XWV8</accession>
<feature type="binding site" evidence="10">
    <location>
        <position position="538"/>
    </location>
    <ligand>
        <name>substrate</name>
    </ligand>
</feature>
<sequence length="951" mass="107838">MNGLSKRAEKMLDDHTPKRVKRVCSYGDKCYRLNPAHLREFSHPHLESILDNYNGEGDYPIPKELLPQRHLIMDQLQIIKEKQLYIPVNSTVQEQKAQSESTDKKEKESSKNVPYSSSARESNSSSIPPSHNITESCSSNKEVKRKEETAGESLKVKQREKSKSPTNQSVIHKDDYRPIIPPTRRPEQFLKVVLPSGGMAAKHAASAPYHIFYTTITDSRETHKMPNSITFLEILDRSLGELKCSLQINFMVEIGWLLAQYYFAGYSGKKLTILYGDDCADMKTINKKKPNVDAHLVSMATPFGKHHTKMMLLCYEDGSLRVVVSTANLYVDDWDNRTQGLWFSPRCPPLPAGAMPHDGESPTMFKRSLLRYLHHYQMPQLSYYVDWVKKCDFSHINVFLVASTPGSHFDAEWGMTRAGSLLRQHCRVPPQENSKWPLIAQASSLGSYGKEPKIWLTGDFLHNFTKIKDQPQMLSTPAELKLIYPSLENVKQSHDDLLGGGCLPYAADAHAKQPWLNDFLYQWRATSTHRNKAMPHIKSYTRISPDNKKAAFFLLTSANVSKAAWGSLNKGNKALRVMSYEAGVLFLPKFIINEDLFPLEGNAQNRLILPYDVPPVKYTVCRIIGAKVSTAGRATGHSSAIPAWRRRIEERIAKARALIGRLICFRSGNNRPRIVRTVRMAFAGTNVGLSQPDITQKLTERIDDLKQRIAAWGKRIRRYTERSTRFNQYRLFQSDQKRLYASLERPIVSGTGPAPNQADTVAFWRGLWSEPVNHSEGPWTEVVASQCAGITPMDPAIITPDDVAEAVRRAPNWKSPGLDGLHYYWLKGFMVCHSVLVRQFQEALNQKSLPSLFTTGITHLVPKVRGTTDPSKYRPITVKNRTHIETYSDPETSLSSEDSNIIKSLPDLSTLVNDESIELKQRNSELQLELDSAHMEIEKLILEKQELQKRG</sequence>
<evidence type="ECO:0000313" key="16">
    <source>
        <dbReference type="Proteomes" id="UP000691718"/>
    </source>
</evidence>
<dbReference type="InterPro" id="IPR019406">
    <property type="entry name" value="APLF_PBZ"/>
</dbReference>
<comment type="similarity">
    <text evidence="2">Belongs to the tyrosyl-DNA phosphodiesterase family.</text>
</comment>
<comment type="caution">
    <text evidence="15">The sequence shown here is derived from an EMBL/GenBank/DDBJ whole genome shotgun (WGS) entry which is preliminary data.</text>
</comment>
<evidence type="ECO:0000256" key="10">
    <source>
        <dbReference type="PIRSR" id="PIRSR610347-2"/>
    </source>
</evidence>
<dbReference type="CDD" id="cd09193">
    <property type="entry name" value="PLDc_mTdp1_1"/>
    <property type="match status" value="1"/>
</dbReference>
<reference evidence="15" key="1">
    <citation type="submission" date="2021-04" db="EMBL/GenBank/DDBJ databases">
        <authorList>
            <person name="Tunstrom K."/>
        </authorList>
    </citation>
    <scope>NUCLEOTIDE SEQUENCE</scope>
</reference>
<dbReference type="Pfam" id="PF10283">
    <property type="entry name" value="zf-CCHH"/>
    <property type="match status" value="1"/>
</dbReference>
<feature type="domain" description="PBZ-type" evidence="14">
    <location>
        <begin position="23"/>
        <end position="45"/>
    </location>
</feature>
<evidence type="ECO:0000256" key="2">
    <source>
        <dbReference type="ARBA" id="ARBA00010205"/>
    </source>
</evidence>
<keyword evidence="12" id="KW-0175">Coiled coil</keyword>
<evidence type="ECO:0000256" key="1">
    <source>
        <dbReference type="ARBA" id="ARBA00004123"/>
    </source>
</evidence>
<feature type="active site" description="Proton donor/acceptor" evidence="9">
    <location>
        <position position="536"/>
    </location>
</feature>
<evidence type="ECO:0000313" key="15">
    <source>
        <dbReference type="EMBL" id="CAG5036751.1"/>
    </source>
</evidence>
<organism evidence="15 16">
    <name type="scientific">Parnassius apollo</name>
    <name type="common">Apollo butterfly</name>
    <name type="synonym">Papilio apollo</name>
    <dbReference type="NCBI Taxonomy" id="110799"/>
    <lineage>
        <taxon>Eukaryota</taxon>
        <taxon>Metazoa</taxon>
        <taxon>Ecdysozoa</taxon>
        <taxon>Arthropoda</taxon>
        <taxon>Hexapoda</taxon>
        <taxon>Insecta</taxon>
        <taxon>Pterygota</taxon>
        <taxon>Neoptera</taxon>
        <taxon>Endopterygota</taxon>
        <taxon>Lepidoptera</taxon>
        <taxon>Glossata</taxon>
        <taxon>Ditrysia</taxon>
        <taxon>Papilionoidea</taxon>
        <taxon>Papilionidae</taxon>
        <taxon>Parnassiinae</taxon>
        <taxon>Parnassini</taxon>
        <taxon>Parnassius</taxon>
        <taxon>Parnassius</taxon>
    </lineage>
</organism>
<feature type="compositionally biased region" description="Polar residues" evidence="13">
    <location>
        <begin position="131"/>
        <end position="140"/>
    </location>
</feature>